<dbReference type="Proteomes" id="UP000188246">
    <property type="component" value="Chromosome"/>
</dbReference>
<dbReference type="GO" id="GO:0032259">
    <property type="term" value="P:methylation"/>
    <property type="evidence" value="ECO:0007669"/>
    <property type="project" value="UniProtKB-KW"/>
</dbReference>
<protein>
    <submittedName>
        <fullName evidence="1">SAM-dependent methyltransferase</fullName>
    </submittedName>
</protein>
<dbReference type="EMBL" id="CP019609">
    <property type="protein sequence ID" value="AQP53577.1"/>
    <property type="molecule type" value="Genomic_DNA"/>
</dbReference>
<dbReference type="CDD" id="cd02440">
    <property type="entry name" value="AdoMet_MTases"/>
    <property type="match status" value="1"/>
</dbReference>
<dbReference type="AlphaFoldDB" id="A0A1Q2D5Q5"/>
<dbReference type="KEGG" id="vpi:BW732_04590"/>
<dbReference type="RefSeq" id="WP_077275668.1">
    <property type="nucleotide sequence ID" value="NZ_CP019609.1"/>
</dbReference>
<dbReference type="Pfam" id="PF13649">
    <property type="entry name" value="Methyltransf_25"/>
    <property type="match status" value="1"/>
</dbReference>
<proteinExistence type="predicted"/>
<dbReference type="InterPro" id="IPR041698">
    <property type="entry name" value="Methyltransf_25"/>
</dbReference>
<gene>
    <name evidence="1" type="ORF">BW732_04590</name>
</gene>
<evidence type="ECO:0000313" key="1">
    <source>
        <dbReference type="EMBL" id="AQP53577.1"/>
    </source>
</evidence>
<keyword evidence="1" id="KW-0489">Methyltransferase</keyword>
<evidence type="ECO:0000313" key="2">
    <source>
        <dbReference type="Proteomes" id="UP000188246"/>
    </source>
</evidence>
<keyword evidence="1" id="KW-0808">Transferase</keyword>
<dbReference type="InterPro" id="IPR029063">
    <property type="entry name" value="SAM-dependent_MTases_sf"/>
</dbReference>
<sequence>MSYIDENKEAWEDAFRQRKSGWGNDVPTNLKNKSDYYVEPCIKKVLDEMDLSNKKIAQFCCNNGRELLSISKHYGIEGTGFDIAENLIQQGVENASILNLPCNFVVTDILKIDGKYEGVYDVILFTVGAITWFEELNDLFRMVSKCLKKDGIMILHDYHPIMNMLPLPYEAEYHAENLTFLENKYFSDEPWIENSGMAYISGEYNSKTFTSFSHSISKIINAIVTSGMEIKLFEEFNYDVGLSDVYNNKGLPLSILLLASLNRKDLI</sequence>
<accession>A0A1Q2D5Q5</accession>
<organism evidence="1 2">
    <name type="scientific">Vagococcus penaei</name>
    <dbReference type="NCBI Taxonomy" id="633807"/>
    <lineage>
        <taxon>Bacteria</taxon>
        <taxon>Bacillati</taxon>
        <taxon>Bacillota</taxon>
        <taxon>Bacilli</taxon>
        <taxon>Lactobacillales</taxon>
        <taxon>Enterococcaceae</taxon>
        <taxon>Vagococcus</taxon>
    </lineage>
</organism>
<dbReference type="SUPFAM" id="SSF53335">
    <property type="entry name" value="S-adenosyl-L-methionine-dependent methyltransferases"/>
    <property type="match status" value="1"/>
</dbReference>
<dbReference type="Gene3D" id="3.40.50.150">
    <property type="entry name" value="Vaccinia Virus protein VP39"/>
    <property type="match status" value="1"/>
</dbReference>
<dbReference type="STRING" id="633807.BW732_04590"/>
<name>A0A1Q2D5Q5_9ENTE</name>
<reference evidence="1 2" key="1">
    <citation type="journal article" date="2010" name="Int. J. Syst. Evol. Microbiol.">
        <title>Vagococcus penaei sp. nov., isolated from spoilage microbiota of cooked shrimp (Penaeus vannamei).</title>
        <authorList>
            <person name="Jaffres E."/>
            <person name="Prevost H."/>
            <person name="Rossero A."/>
            <person name="Joffraud J.J."/>
            <person name="Dousset X."/>
        </authorList>
    </citation>
    <scope>NUCLEOTIDE SEQUENCE [LARGE SCALE GENOMIC DNA]</scope>
    <source>
        <strain evidence="1 2">CD276</strain>
    </source>
</reference>
<dbReference type="GO" id="GO:0008168">
    <property type="term" value="F:methyltransferase activity"/>
    <property type="evidence" value="ECO:0007669"/>
    <property type="project" value="UniProtKB-KW"/>
</dbReference>
<dbReference type="OrthoDB" id="9774345at2"/>
<keyword evidence="2" id="KW-1185">Reference proteome</keyword>